<keyword evidence="2" id="KW-1185">Reference proteome</keyword>
<reference evidence="1 2" key="1">
    <citation type="journal article" date="2015" name="Genome Biol.">
        <title>Comparative genomics of Steinernema reveals deeply conserved gene regulatory networks.</title>
        <authorList>
            <person name="Dillman A.R."/>
            <person name="Macchietto M."/>
            <person name="Porter C.F."/>
            <person name="Rogers A."/>
            <person name="Williams B."/>
            <person name="Antoshechkin I."/>
            <person name="Lee M.M."/>
            <person name="Goodwin Z."/>
            <person name="Lu X."/>
            <person name="Lewis E.E."/>
            <person name="Goodrich-Blair H."/>
            <person name="Stock S.P."/>
            <person name="Adams B.J."/>
            <person name="Sternberg P.W."/>
            <person name="Mortazavi A."/>
        </authorList>
    </citation>
    <scope>NUCLEOTIDE SEQUENCE [LARGE SCALE GENOMIC DNA]</scope>
    <source>
        <strain evidence="1 2">ALL</strain>
    </source>
</reference>
<accession>A0A4V6A2S4</accession>
<evidence type="ECO:0000313" key="2">
    <source>
        <dbReference type="Proteomes" id="UP000298663"/>
    </source>
</evidence>
<protein>
    <submittedName>
        <fullName evidence="1">Uncharacterized protein</fullName>
    </submittedName>
</protein>
<dbReference type="AlphaFoldDB" id="A0A4V6A2S4"/>
<name>A0A4V6A2S4_STECR</name>
<dbReference type="Proteomes" id="UP000298663">
    <property type="component" value="Unassembled WGS sequence"/>
</dbReference>
<comment type="caution">
    <text evidence="1">The sequence shown here is derived from an EMBL/GenBank/DDBJ whole genome shotgun (WGS) entry which is preliminary data.</text>
</comment>
<reference evidence="1 2" key="2">
    <citation type="journal article" date="2019" name="G3 (Bethesda)">
        <title>Hybrid Assembly of the Genome of the Entomopathogenic Nematode Steinernema carpocapsae Identifies the X-Chromosome.</title>
        <authorList>
            <person name="Serra L."/>
            <person name="Macchietto M."/>
            <person name="Macias-Munoz A."/>
            <person name="McGill C.J."/>
            <person name="Rodriguez I.M."/>
            <person name="Rodriguez B."/>
            <person name="Murad R."/>
            <person name="Mortazavi A."/>
        </authorList>
    </citation>
    <scope>NUCLEOTIDE SEQUENCE [LARGE SCALE GENOMIC DNA]</scope>
    <source>
        <strain evidence="1 2">ALL</strain>
    </source>
</reference>
<dbReference type="EMBL" id="AZBU02000004">
    <property type="protein sequence ID" value="TKR80405.1"/>
    <property type="molecule type" value="Genomic_DNA"/>
</dbReference>
<proteinExistence type="predicted"/>
<organism evidence="1 2">
    <name type="scientific">Steinernema carpocapsae</name>
    <name type="common">Entomopathogenic nematode</name>
    <dbReference type="NCBI Taxonomy" id="34508"/>
    <lineage>
        <taxon>Eukaryota</taxon>
        <taxon>Metazoa</taxon>
        <taxon>Ecdysozoa</taxon>
        <taxon>Nematoda</taxon>
        <taxon>Chromadorea</taxon>
        <taxon>Rhabditida</taxon>
        <taxon>Tylenchina</taxon>
        <taxon>Panagrolaimomorpha</taxon>
        <taxon>Strongyloidoidea</taxon>
        <taxon>Steinernematidae</taxon>
        <taxon>Steinernema</taxon>
    </lineage>
</organism>
<evidence type="ECO:0000313" key="1">
    <source>
        <dbReference type="EMBL" id="TKR80405.1"/>
    </source>
</evidence>
<dbReference type="OrthoDB" id="5846096at2759"/>
<sequence length="267" mass="30946">MEIPDAMMRRRNSCVQPTKLQRKFSDPVRIRSNPAEFLKNWNAEEETDFNVFSIFEPEFDRSIGSIRIQIDEESAFSPRDIPKDYGKAVCLATYRRRARRRHSLQLANNLPETADPLRQKLVQQFGLIDPVITLKRCSSEVLIESDSNRESFRLQAPPAILTDKRVSFGADHLAEQIKTIQKKLEKYPSFSEPRPILVRSLKTADPAYPLQHMDYNTFKAWRRGSRMSLDLRGTDSRSSIKREEHAEGKSAVLNICKALFYNCLRKK</sequence>
<gene>
    <name evidence="1" type="ORF">L596_014485</name>
</gene>